<comment type="subcellular location">
    <subcellularLocation>
        <location evidence="1">Cell membrane</location>
        <topology evidence="1">Multi-pass membrane protein</topology>
    </subcellularLocation>
</comment>
<accession>A0A1G6TJZ6</accession>
<feature type="transmembrane region" description="Helical" evidence="6">
    <location>
        <begin position="12"/>
        <end position="32"/>
    </location>
</feature>
<feature type="transmembrane region" description="Helical" evidence="6">
    <location>
        <begin position="283"/>
        <end position="300"/>
    </location>
</feature>
<reference evidence="7 8" key="1">
    <citation type="submission" date="2016-10" db="EMBL/GenBank/DDBJ databases">
        <authorList>
            <person name="de Groot N.N."/>
        </authorList>
    </citation>
    <scope>NUCLEOTIDE SEQUENCE [LARGE SCALE GENOMIC DNA]</scope>
    <source>
        <strain evidence="7 8">DSM 22220</strain>
    </source>
</reference>
<evidence type="ECO:0000256" key="2">
    <source>
        <dbReference type="ARBA" id="ARBA00022475"/>
    </source>
</evidence>
<keyword evidence="2" id="KW-1003">Cell membrane</keyword>
<feature type="transmembrane region" description="Helical" evidence="6">
    <location>
        <begin position="99"/>
        <end position="117"/>
    </location>
</feature>
<sequence>MTLARYVANKYLRAFLLLAGVFLAILLLIDMVEQIRRFSDDGISLGGAARLSALSVAGSFYGILPLIGLLAAITLFLGLSRSSEMVAIRASGRSGLRSVLAPAVMAGLIGAFAVAVLNPMVAATEARYSAAVTALQSGTAQTVSLSEDAVWLRQALGDEGGQMMIRAARTSPDATTLYDASFVIYDQQSGPATRISAAEATLGNGAWTLREVKEWPLDAVNPEAEARQSAELILPTELTADRIRDGFGSPQAVPVWDLPSYIAGLKRAGFSALRHQVWLQMELALPLTLAAMVVIASVFTIRHMRGRKSGSLVLMAFAAGIALFFLRNMAQVLGENAGVPPWLAGWAPPVVALLFAVGALLQLEDG</sequence>
<keyword evidence="5 6" id="KW-0472">Membrane</keyword>
<dbReference type="PANTHER" id="PTHR33529">
    <property type="entry name" value="SLR0882 PROTEIN-RELATED"/>
    <property type="match status" value="1"/>
</dbReference>
<dbReference type="STRING" id="591205.SAMN05421538_101298"/>
<dbReference type="GO" id="GO:0015920">
    <property type="term" value="P:lipopolysaccharide transport"/>
    <property type="evidence" value="ECO:0007669"/>
    <property type="project" value="TreeGrafter"/>
</dbReference>
<keyword evidence="4 6" id="KW-1133">Transmembrane helix</keyword>
<evidence type="ECO:0000256" key="6">
    <source>
        <dbReference type="SAM" id="Phobius"/>
    </source>
</evidence>
<gene>
    <name evidence="7" type="ORF">SAMN05421538_101298</name>
</gene>
<evidence type="ECO:0000256" key="1">
    <source>
        <dbReference type="ARBA" id="ARBA00004651"/>
    </source>
</evidence>
<dbReference type="OrthoDB" id="9798468at2"/>
<feature type="transmembrane region" description="Helical" evidence="6">
    <location>
        <begin position="52"/>
        <end position="79"/>
    </location>
</feature>
<dbReference type="GO" id="GO:0055085">
    <property type="term" value="P:transmembrane transport"/>
    <property type="evidence" value="ECO:0007669"/>
    <property type="project" value="InterPro"/>
</dbReference>
<dbReference type="GO" id="GO:0043190">
    <property type="term" value="C:ATP-binding cassette (ABC) transporter complex"/>
    <property type="evidence" value="ECO:0007669"/>
    <property type="project" value="InterPro"/>
</dbReference>
<evidence type="ECO:0000256" key="5">
    <source>
        <dbReference type="ARBA" id="ARBA00023136"/>
    </source>
</evidence>
<feature type="transmembrane region" description="Helical" evidence="6">
    <location>
        <begin position="342"/>
        <end position="363"/>
    </location>
</feature>
<evidence type="ECO:0000256" key="4">
    <source>
        <dbReference type="ARBA" id="ARBA00022989"/>
    </source>
</evidence>
<keyword evidence="8" id="KW-1185">Reference proteome</keyword>
<dbReference type="EMBL" id="FNAH01000001">
    <property type="protein sequence ID" value="SDD29194.1"/>
    <property type="molecule type" value="Genomic_DNA"/>
</dbReference>
<feature type="transmembrane region" description="Helical" evidence="6">
    <location>
        <begin position="312"/>
        <end position="330"/>
    </location>
</feature>
<dbReference type="PANTHER" id="PTHR33529:SF2">
    <property type="entry name" value="LIPOPOLYSACCHARIDE EXPORT SYSTEM PERMEASE PROTEIN LPTG"/>
    <property type="match status" value="1"/>
</dbReference>
<dbReference type="RefSeq" id="WP_090520216.1">
    <property type="nucleotide sequence ID" value="NZ_FNAH01000001.1"/>
</dbReference>
<name>A0A1G6TJZ6_9RHOB</name>
<protein>
    <submittedName>
        <fullName evidence="7">Lipopolysaccharide export system permease protein</fullName>
    </submittedName>
</protein>
<keyword evidence="3 6" id="KW-0812">Transmembrane</keyword>
<evidence type="ECO:0000313" key="7">
    <source>
        <dbReference type="EMBL" id="SDD29194.1"/>
    </source>
</evidence>
<evidence type="ECO:0000313" key="8">
    <source>
        <dbReference type="Proteomes" id="UP000199344"/>
    </source>
</evidence>
<proteinExistence type="predicted"/>
<organism evidence="7 8">
    <name type="scientific">Paracoccus isoporae</name>
    <dbReference type="NCBI Taxonomy" id="591205"/>
    <lineage>
        <taxon>Bacteria</taxon>
        <taxon>Pseudomonadati</taxon>
        <taxon>Pseudomonadota</taxon>
        <taxon>Alphaproteobacteria</taxon>
        <taxon>Rhodobacterales</taxon>
        <taxon>Paracoccaceae</taxon>
        <taxon>Paracoccus</taxon>
    </lineage>
</organism>
<dbReference type="Proteomes" id="UP000199344">
    <property type="component" value="Unassembled WGS sequence"/>
</dbReference>
<dbReference type="InterPro" id="IPR030923">
    <property type="entry name" value="LptG"/>
</dbReference>
<dbReference type="AlphaFoldDB" id="A0A1G6TJZ6"/>
<dbReference type="NCBIfam" id="TIGR04408">
    <property type="entry name" value="LptG_lptG"/>
    <property type="match status" value="1"/>
</dbReference>
<evidence type="ECO:0000256" key="3">
    <source>
        <dbReference type="ARBA" id="ARBA00022692"/>
    </source>
</evidence>
<dbReference type="InterPro" id="IPR005495">
    <property type="entry name" value="LptG/LptF_permease"/>
</dbReference>
<dbReference type="Pfam" id="PF03739">
    <property type="entry name" value="LptF_LptG"/>
    <property type="match status" value="1"/>
</dbReference>